<sequence length="185" mass="20871">MARSVVILGGAKCVWEDLDNARRFGTFDATFAINDMLAHYPGEIDVFVSLHPEKAAEWLKQRDAKGFPRPKKRIAHENNTQQGRPNAFRIDETLEYRWPGMSGSGSSGLFAVKVAIGEGFDRIVLCGVPMTPEPHFFDGKPWSECSSFTKAWTEALRFYADKTRSMSGWTRDLLGEPTKDWLARP</sequence>
<evidence type="ECO:0000313" key="2">
    <source>
        <dbReference type="Proteomes" id="UP001209755"/>
    </source>
</evidence>
<dbReference type="EMBL" id="JAOQNS010000014">
    <property type="protein sequence ID" value="MCW2309734.1"/>
    <property type="molecule type" value="Genomic_DNA"/>
</dbReference>
<evidence type="ECO:0000313" key="1">
    <source>
        <dbReference type="EMBL" id="MCW2309734.1"/>
    </source>
</evidence>
<accession>A0ABT3HHB4</accession>
<comment type="caution">
    <text evidence="1">The sequence shown here is derived from an EMBL/GenBank/DDBJ whole genome shotgun (WGS) entry which is preliminary data.</text>
</comment>
<name>A0ABT3HHB4_9HYPH</name>
<proteinExistence type="predicted"/>
<gene>
    <name evidence="1" type="ORF">M2319_004093</name>
</gene>
<protein>
    <recommendedName>
        <fullName evidence="3">Phage protein</fullName>
    </recommendedName>
</protein>
<evidence type="ECO:0008006" key="3">
    <source>
        <dbReference type="Google" id="ProtNLM"/>
    </source>
</evidence>
<dbReference type="Proteomes" id="UP001209755">
    <property type="component" value="Unassembled WGS sequence"/>
</dbReference>
<dbReference type="RefSeq" id="WP_264603312.1">
    <property type="nucleotide sequence ID" value="NZ_JAOQNS010000014.1"/>
</dbReference>
<keyword evidence="2" id="KW-1185">Reference proteome</keyword>
<reference evidence="2" key="1">
    <citation type="submission" date="2023-07" db="EMBL/GenBank/DDBJ databases">
        <title>Genome sequencing of Purple Non-Sulfur Bacteria from various extreme environments.</title>
        <authorList>
            <person name="Mayer M."/>
        </authorList>
    </citation>
    <scope>NUCLEOTIDE SEQUENCE [LARGE SCALE GENOMIC DNA]</scope>
    <source>
        <strain evidence="2">DSM 17935</strain>
    </source>
</reference>
<organism evidence="1 2">
    <name type="scientific">Rhodobium gokarnense</name>
    <dbReference type="NCBI Taxonomy" id="364296"/>
    <lineage>
        <taxon>Bacteria</taxon>
        <taxon>Pseudomonadati</taxon>
        <taxon>Pseudomonadota</taxon>
        <taxon>Alphaproteobacteria</taxon>
        <taxon>Hyphomicrobiales</taxon>
        <taxon>Rhodobiaceae</taxon>
        <taxon>Rhodobium</taxon>
    </lineage>
</organism>